<dbReference type="Pfam" id="PF05036">
    <property type="entry name" value="SPOR"/>
    <property type="match status" value="1"/>
</dbReference>
<name>A0A1I5Q9Z3_9GAMM</name>
<sequence length="199" mass="21434">MKKIFSVALTLALAGCAGGSNTTQLLLTQSSGAEVMPLSSTEPSNVTPDTVKPAPKMPANVEPMPKPAPKAAATATPKPMPVPMKEKPMVASTKAEKPMMKMPVTTSSKKYTIQVIALSHNKGFTEYMDKLPSDKPVWSNKKMVEGLPWYTLLYGEFPSKEAAKSALNALPKTIKEYGPFIRSFSSIKGSSTPDMTRLN</sequence>
<organism evidence="4 5">
    <name type="scientific">Enterovibrio norvegicus DSM 15893</name>
    <dbReference type="NCBI Taxonomy" id="1121869"/>
    <lineage>
        <taxon>Bacteria</taxon>
        <taxon>Pseudomonadati</taxon>
        <taxon>Pseudomonadota</taxon>
        <taxon>Gammaproteobacteria</taxon>
        <taxon>Vibrionales</taxon>
        <taxon>Vibrionaceae</taxon>
        <taxon>Enterovibrio</taxon>
    </lineage>
</organism>
<feature type="domain" description="SPOR" evidence="3">
    <location>
        <begin position="105"/>
        <end position="183"/>
    </location>
</feature>
<keyword evidence="2" id="KW-0732">Signal</keyword>
<dbReference type="GeneID" id="93261319"/>
<evidence type="ECO:0000256" key="1">
    <source>
        <dbReference type="SAM" id="MobiDB-lite"/>
    </source>
</evidence>
<dbReference type="AlphaFoldDB" id="A0A1I5Q9Z3"/>
<evidence type="ECO:0000313" key="4">
    <source>
        <dbReference type="EMBL" id="SFP43099.1"/>
    </source>
</evidence>
<proteinExistence type="predicted"/>
<feature type="chain" id="PRO_5010187669" evidence="2">
    <location>
        <begin position="23"/>
        <end position="199"/>
    </location>
</feature>
<dbReference type="STRING" id="1121869.SAMN03084138_02184"/>
<evidence type="ECO:0000313" key="5">
    <source>
        <dbReference type="Proteomes" id="UP000182692"/>
    </source>
</evidence>
<protein>
    <submittedName>
        <fullName evidence="4">Sporulation related domain-containing protein</fullName>
    </submittedName>
</protein>
<accession>A0A1I5Q9Z3</accession>
<dbReference type="RefSeq" id="WP_026025084.1">
    <property type="nucleotide sequence ID" value="NZ_FOWR01000014.1"/>
</dbReference>
<feature type="region of interest" description="Disordered" evidence="1">
    <location>
        <begin position="60"/>
        <end position="85"/>
    </location>
</feature>
<dbReference type="GO" id="GO:0042834">
    <property type="term" value="F:peptidoglycan binding"/>
    <property type="evidence" value="ECO:0007669"/>
    <property type="project" value="InterPro"/>
</dbReference>
<evidence type="ECO:0000259" key="3">
    <source>
        <dbReference type="PROSITE" id="PS51724"/>
    </source>
</evidence>
<dbReference type="InterPro" id="IPR007730">
    <property type="entry name" value="SPOR-like_dom"/>
</dbReference>
<dbReference type="Gene3D" id="3.30.70.1070">
    <property type="entry name" value="Sporulation related repeat"/>
    <property type="match status" value="1"/>
</dbReference>
<feature type="signal peptide" evidence="2">
    <location>
        <begin position="1"/>
        <end position="22"/>
    </location>
</feature>
<dbReference type="Proteomes" id="UP000182692">
    <property type="component" value="Unassembled WGS sequence"/>
</dbReference>
<dbReference type="PROSITE" id="PS51724">
    <property type="entry name" value="SPOR"/>
    <property type="match status" value="1"/>
</dbReference>
<reference evidence="4 5" key="1">
    <citation type="submission" date="2016-10" db="EMBL/GenBank/DDBJ databases">
        <authorList>
            <person name="de Groot N.N."/>
        </authorList>
    </citation>
    <scope>NUCLEOTIDE SEQUENCE [LARGE SCALE GENOMIC DNA]</scope>
    <source>
        <strain evidence="4 5">DSM 15893</strain>
    </source>
</reference>
<dbReference type="InterPro" id="IPR036680">
    <property type="entry name" value="SPOR-like_sf"/>
</dbReference>
<gene>
    <name evidence="4" type="ORF">SAMN03084138_02184</name>
</gene>
<dbReference type="PROSITE" id="PS51257">
    <property type="entry name" value="PROKAR_LIPOPROTEIN"/>
    <property type="match status" value="1"/>
</dbReference>
<dbReference type="EMBL" id="FOWR01000014">
    <property type="protein sequence ID" value="SFP43099.1"/>
    <property type="molecule type" value="Genomic_DNA"/>
</dbReference>
<evidence type="ECO:0000256" key="2">
    <source>
        <dbReference type="SAM" id="SignalP"/>
    </source>
</evidence>